<sequence length="83" mass="9220">MTNNMFSKTLFISNVSNEDSGNYTCIASNRVANTSYSTILNVQVLPKWVISPMDTEAIVGQKVVMNCVASGQSRVWWERSEVA</sequence>
<dbReference type="Proteomes" id="UP000728032">
    <property type="component" value="Unassembled WGS sequence"/>
</dbReference>
<evidence type="ECO:0000313" key="4">
    <source>
        <dbReference type="Proteomes" id="UP000728032"/>
    </source>
</evidence>
<dbReference type="AlphaFoldDB" id="A0A7R9QZP3"/>
<keyword evidence="4" id="KW-1185">Reference proteome</keyword>
<dbReference type="GO" id="GO:0030424">
    <property type="term" value="C:axon"/>
    <property type="evidence" value="ECO:0007669"/>
    <property type="project" value="TreeGrafter"/>
</dbReference>
<accession>A0A7R9QZP3</accession>
<proteinExistence type="predicted"/>
<dbReference type="GO" id="GO:0070593">
    <property type="term" value="P:dendrite self-avoidance"/>
    <property type="evidence" value="ECO:0007669"/>
    <property type="project" value="TreeGrafter"/>
</dbReference>
<dbReference type="Gene3D" id="2.60.40.10">
    <property type="entry name" value="Immunoglobulins"/>
    <property type="match status" value="1"/>
</dbReference>
<dbReference type="InterPro" id="IPR036179">
    <property type="entry name" value="Ig-like_dom_sf"/>
</dbReference>
<dbReference type="EMBL" id="OC945055">
    <property type="protein sequence ID" value="CAD7662984.1"/>
    <property type="molecule type" value="Genomic_DNA"/>
</dbReference>
<evidence type="ECO:0000313" key="3">
    <source>
        <dbReference type="EMBL" id="CAD7662984.1"/>
    </source>
</evidence>
<feature type="domain" description="Ig-like" evidence="2">
    <location>
        <begin position="1"/>
        <end position="41"/>
    </location>
</feature>
<protein>
    <recommendedName>
        <fullName evidence="2">Ig-like domain-containing protein</fullName>
    </recommendedName>
</protein>
<dbReference type="InterPro" id="IPR013783">
    <property type="entry name" value="Ig-like_fold"/>
</dbReference>
<dbReference type="SUPFAM" id="SSF48726">
    <property type="entry name" value="Immunoglobulin"/>
    <property type="match status" value="1"/>
</dbReference>
<reference evidence="3" key="1">
    <citation type="submission" date="2020-11" db="EMBL/GenBank/DDBJ databases">
        <authorList>
            <person name="Tran Van P."/>
        </authorList>
    </citation>
    <scope>NUCLEOTIDE SEQUENCE</scope>
</reference>
<keyword evidence="1" id="KW-0393">Immunoglobulin domain</keyword>
<dbReference type="PROSITE" id="PS50835">
    <property type="entry name" value="IG_LIKE"/>
    <property type="match status" value="1"/>
</dbReference>
<dbReference type="EMBL" id="CAJPVJ010030230">
    <property type="protein sequence ID" value="CAG2180121.1"/>
    <property type="molecule type" value="Genomic_DNA"/>
</dbReference>
<dbReference type="Pfam" id="PF00047">
    <property type="entry name" value="ig"/>
    <property type="match status" value="1"/>
</dbReference>
<dbReference type="OrthoDB" id="6509625at2759"/>
<evidence type="ECO:0000256" key="1">
    <source>
        <dbReference type="ARBA" id="ARBA00023319"/>
    </source>
</evidence>
<dbReference type="GO" id="GO:0005886">
    <property type="term" value="C:plasma membrane"/>
    <property type="evidence" value="ECO:0007669"/>
    <property type="project" value="TreeGrafter"/>
</dbReference>
<dbReference type="PANTHER" id="PTHR10075">
    <property type="entry name" value="BASIGIN RELATED"/>
    <property type="match status" value="1"/>
</dbReference>
<name>A0A7R9QZP3_9ACAR</name>
<dbReference type="InterPro" id="IPR007110">
    <property type="entry name" value="Ig-like_dom"/>
</dbReference>
<organism evidence="3">
    <name type="scientific">Oppiella nova</name>
    <dbReference type="NCBI Taxonomy" id="334625"/>
    <lineage>
        <taxon>Eukaryota</taxon>
        <taxon>Metazoa</taxon>
        <taxon>Ecdysozoa</taxon>
        <taxon>Arthropoda</taxon>
        <taxon>Chelicerata</taxon>
        <taxon>Arachnida</taxon>
        <taxon>Acari</taxon>
        <taxon>Acariformes</taxon>
        <taxon>Sarcoptiformes</taxon>
        <taxon>Oribatida</taxon>
        <taxon>Brachypylina</taxon>
        <taxon>Oppioidea</taxon>
        <taxon>Oppiidae</taxon>
        <taxon>Oppiella</taxon>
    </lineage>
</organism>
<dbReference type="PANTHER" id="PTHR10075:SF14">
    <property type="entry name" value="CELL ADHESION MOLECULE DSCAM2-RELATED"/>
    <property type="match status" value="1"/>
</dbReference>
<feature type="non-terminal residue" evidence="3">
    <location>
        <position position="1"/>
    </location>
</feature>
<dbReference type="GO" id="GO:0007411">
    <property type="term" value="P:axon guidance"/>
    <property type="evidence" value="ECO:0007669"/>
    <property type="project" value="TreeGrafter"/>
</dbReference>
<dbReference type="GO" id="GO:0098632">
    <property type="term" value="F:cell-cell adhesion mediator activity"/>
    <property type="evidence" value="ECO:0007669"/>
    <property type="project" value="TreeGrafter"/>
</dbReference>
<gene>
    <name evidence="3" type="ORF">ONB1V03_LOCUS19544</name>
</gene>
<evidence type="ECO:0000259" key="2">
    <source>
        <dbReference type="PROSITE" id="PS50835"/>
    </source>
</evidence>
<dbReference type="GO" id="GO:0007156">
    <property type="term" value="P:homophilic cell adhesion via plasma membrane adhesion molecules"/>
    <property type="evidence" value="ECO:0007669"/>
    <property type="project" value="TreeGrafter"/>
</dbReference>
<dbReference type="InterPro" id="IPR013151">
    <property type="entry name" value="Immunoglobulin_dom"/>
</dbReference>